<evidence type="ECO:0000313" key="3">
    <source>
        <dbReference type="Proteomes" id="UP000824469"/>
    </source>
</evidence>
<sequence length="70" mass="7816">CPGRARENVGGRRSYGSEEQEETPFKTPRPREQEKEGVLEALQHAGQARGTLNCSRPRVKLLGRLGTKLQ</sequence>
<feature type="non-terminal residue" evidence="2">
    <location>
        <position position="1"/>
    </location>
</feature>
<gene>
    <name evidence="2" type="ORF">KI387_037701</name>
</gene>
<evidence type="ECO:0000313" key="2">
    <source>
        <dbReference type="EMBL" id="KAH9309790.1"/>
    </source>
</evidence>
<dbReference type="EMBL" id="JAHRHJ020000007">
    <property type="protein sequence ID" value="KAH9309790.1"/>
    <property type="molecule type" value="Genomic_DNA"/>
</dbReference>
<organism evidence="2 3">
    <name type="scientific">Taxus chinensis</name>
    <name type="common">Chinese yew</name>
    <name type="synonym">Taxus wallichiana var. chinensis</name>
    <dbReference type="NCBI Taxonomy" id="29808"/>
    <lineage>
        <taxon>Eukaryota</taxon>
        <taxon>Viridiplantae</taxon>
        <taxon>Streptophyta</taxon>
        <taxon>Embryophyta</taxon>
        <taxon>Tracheophyta</taxon>
        <taxon>Spermatophyta</taxon>
        <taxon>Pinopsida</taxon>
        <taxon>Pinidae</taxon>
        <taxon>Conifers II</taxon>
        <taxon>Cupressales</taxon>
        <taxon>Taxaceae</taxon>
        <taxon>Taxus</taxon>
    </lineage>
</organism>
<comment type="caution">
    <text evidence="2">The sequence shown here is derived from an EMBL/GenBank/DDBJ whole genome shotgun (WGS) entry which is preliminary data.</text>
</comment>
<feature type="non-terminal residue" evidence="2">
    <location>
        <position position="70"/>
    </location>
</feature>
<feature type="compositionally biased region" description="Basic and acidic residues" evidence="1">
    <location>
        <begin position="1"/>
        <end position="10"/>
    </location>
</feature>
<evidence type="ECO:0000256" key="1">
    <source>
        <dbReference type="SAM" id="MobiDB-lite"/>
    </source>
</evidence>
<reference evidence="2 3" key="1">
    <citation type="journal article" date="2021" name="Nat. Plants">
        <title>The Taxus genome provides insights into paclitaxel biosynthesis.</title>
        <authorList>
            <person name="Xiong X."/>
            <person name="Gou J."/>
            <person name="Liao Q."/>
            <person name="Li Y."/>
            <person name="Zhou Q."/>
            <person name="Bi G."/>
            <person name="Li C."/>
            <person name="Du R."/>
            <person name="Wang X."/>
            <person name="Sun T."/>
            <person name="Guo L."/>
            <person name="Liang H."/>
            <person name="Lu P."/>
            <person name="Wu Y."/>
            <person name="Zhang Z."/>
            <person name="Ro D.K."/>
            <person name="Shang Y."/>
            <person name="Huang S."/>
            <person name="Yan J."/>
        </authorList>
    </citation>
    <scope>NUCLEOTIDE SEQUENCE [LARGE SCALE GENOMIC DNA]</scope>
    <source>
        <strain evidence="2">Ta-2019</strain>
    </source>
</reference>
<proteinExistence type="predicted"/>
<feature type="region of interest" description="Disordered" evidence="1">
    <location>
        <begin position="1"/>
        <end position="35"/>
    </location>
</feature>
<protein>
    <submittedName>
        <fullName evidence="2">Uncharacterized protein</fullName>
    </submittedName>
</protein>
<accession>A0AA38FTK6</accession>
<dbReference type="AlphaFoldDB" id="A0AA38FTK6"/>
<dbReference type="Proteomes" id="UP000824469">
    <property type="component" value="Unassembled WGS sequence"/>
</dbReference>
<keyword evidence="3" id="KW-1185">Reference proteome</keyword>
<name>A0AA38FTK6_TAXCH</name>